<reference evidence="2 3" key="1">
    <citation type="submission" date="2018-06" db="EMBL/GenBank/DDBJ databases">
        <title>Genomic Encyclopedia of Archaeal and Bacterial Type Strains, Phase II (KMG-II): from individual species to whole genera.</title>
        <authorList>
            <person name="Goeker M."/>
        </authorList>
    </citation>
    <scope>NUCLEOTIDE SEQUENCE [LARGE SCALE GENOMIC DNA]</scope>
    <source>
        <strain evidence="2 3">DSM 21851</strain>
    </source>
</reference>
<dbReference type="EMBL" id="QLMC01000001">
    <property type="protein sequence ID" value="RAK03276.1"/>
    <property type="molecule type" value="Genomic_DNA"/>
</dbReference>
<name>A0A327XGH7_LARAB</name>
<keyword evidence="1" id="KW-0472">Membrane</keyword>
<accession>A0A327XGH7</accession>
<feature type="transmembrane region" description="Helical" evidence="1">
    <location>
        <begin position="144"/>
        <end position="167"/>
    </location>
</feature>
<sequence>MLQDLFNFLGRLYSLVVTLILIAVIGGATWLMVFFYQEERIQNLFLKEGQLIRVSVADVDFGQRSWLDGVSNACYIRFSYGQKAYETRYVMDSTWVGAGDRVQLLYHPGRDEFRQPHTEPKPDHTVSRLIRWSSANDFIQEYKLLGGVLVLATFLFFLVSGLVVSIFPEFTLIRSIARMVLIVVLGAVAVFFTYDAVAYYRYYQHVKTNGRPLEVTVLATDRHRLGRSTSNTVFRSYRYDATCRFAKGERTIPITEDEYETLKPNDRLAVLYDALLDDSMSATYSGNTGHYILPAFFWFLFLVFLWNLVFKPQKRLS</sequence>
<evidence type="ECO:0000313" key="2">
    <source>
        <dbReference type="EMBL" id="RAK03276.1"/>
    </source>
</evidence>
<evidence type="ECO:0000313" key="3">
    <source>
        <dbReference type="Proteomes" id="UP000248790"/>
    </source>
</evidence>
<keyword evidence="1" id="KW-1133">Transmembrane helix</keyword>
<dbReference type="Proteomes" id="UP000248790">
    <property type="component" value="Unassembled WGS sequence"/>
</dbReference>
<organism evidence="2 3">
    <name type="scientific">Larkinella arboricola</name>
    <dbReference type="NCBI Taxonomy" id="643671"/>
    <lineage>
        <taxon>Bacteria</taxon>
        <taxon>Pseudomonadati</taxon>
        <taxon>Bacteroidota</taxon>
        <taxon>Cytophagia</taxon>
        <taxon>Cytophagales</taxon>
        <taxon>Spirosomataceae</taxon>
        <taxon>Larkinella</taxon>
    </lineage>
</organism>
<keyword evidence="1" id="KW-0812">Transmembrane</keyword>
<dbReference type="AlphaFoldDB" id="A0A327XGH7"/>
<evidence type="ECO:0008006" key="4">
    <source>
        <dbReference type="Google" id="ProtNLM"/>
    </source>
</evidence>
<feature type="transmembrane region" description="Helical" evidence="1">
    <location>
        <begin position="291"/>
        <end position="310"/>
    </location>
</feature>
<feature type="transmembrane region" description="Helical" evidence="1">
    <location>
        <begin position="12"/>
        <end position="36"/>
    </location>
</feature>
<dbReference type="RefSeq" id="WP_111627396.1">
    <property type="nucleotide sequence ID" value="NZ_QLMC01000001.1"/>
</dbReference>
<feature type="transmembrane region" description="Helical" evidence="1">
    <location>
        <begin position="179"/>
        <end position="202"/>
    </location>
</feature>
<comment type="caution">
    <text evidence="2">The sequence shown here is derived from an EMBL/GenBank/DDBJ whole genome shotgun (WGS) entry which is preliminary data.</text>
</comment>
<gene>
    <name evidence="2" type="ORF">LX87_01398</name>
</gene>
<proteinExistence type="predicted"/>
<keyword evidence="3" id="KW-1185">Reference proteome</keyword>
<evidence type="ECO:0000256" key="1">
    <source>
        <dbReference type="SAM" id="Phobius"/>
    </source>
</evidence>
<dbReference type="OrthoDB" id="954173at2"/>
<protein>
    <recommendedName>
        <fullName evidence="4">DUF3592 domain-containing protein</fullName>
    </recommendedName>
</protein>